<evidence type="ECO:0000259" key="6">
    <source>
        <dbReference type="Pfam" id="PF00850"/>
    </source>
</evidence>
<keyword evidence="8" id="KW-1185">Reference proteome</keyword>
<dbReference type="Proteomes" id="UP001165679">
    <property type="component" value="Unassembled WGS sequence"/>
</dbReference>
<dbReference type="Gene3D" id="3.40.800.20">
    <property type="entry name" value="Histone deacetylase domain"/>
    <property type="match status" value="1"/>
</dbReference>
<comment type="similarity">
    <text evidence="2">Belongs to the histone deacetylase family.</text>
</comment>
<name>A0AA42CEB3_9PROT</name>
<dbReference type="GO" id="GO:0016787">
    <property type="term" value="F:hydrolase activity"/>
    <property type="evidence" value="ECO:0007669"/>
    <property type="project" value="UniProtKB-KW"/>
</dbReference>
<dbReference type="EMBL" id="JAPDNT010000001">
    <property type="protein sequence ID" value="MCW3473296.1"/>
    <property type="molecule type" value="Genomic_DNA"/>
</dbReference>
<dbReference type="InterPro" id="IPR023801">
    <property type="entry name" value="His_deacetylse_dom"/>
</dbReference>
<dbReference type="GO" id="GO:0040029">
    <property type="term" value="P:epigenetic regulation of gene expression"/>
    <property type="evidence" value="ECO:0007669"/>
    <property type="project" value="TreeGrafter"/>
</dbReference>
<sequence>MLVTYSQAQALHVPRPYVLRGVMTQPREIPARAEQLLDAVRAAGHDIRSPQDFGRGPLLGVHTEDYVSFLEAAAARWQAEEGDTGPVMPVTAALRRTASRPSSARGLAGWYLASASVGIEAGTWEAMAGAANCAMEAAEAVRTGAGEAYAICRPPGHHAYADLAGGYCYLNNAAIAAQHLAGTMGRVAVLDVDVHHGNGTQDIFYARSDVLFVSLHADPDLAYPFYAGRAEECGEGAGLGCNLNLPLPAGVGDGPYLQELDRGLAAIQAFNPAALVVSLGFDAFEGDSSRLLAVTTPGFAQIGDRIGALRLPTVLVQEGGYAVDHLAANLTSFLTGFLACRHG</sequence>
<evidence type="ECO:0000256" key="3">
    <source>
        <dbReference type="ARBA" id="ARBA00022723"/>
    </source>
</evidence>
<dbReference type="AlphaFoldDB" id="A0AA42CEB3"/>
<reference evidence="7" key="2">
    <citation type="submission" date="2022-10" db="EMBL/GenBank/DDBJ databases">
        <authorList>
            <person name="Trinh H.N."/>
        </authorList>
    </citation>
    <scope>NUCLEOTIDE SEQUENCE</scope>
    <source>
        <strain evidence="7">RN2-1</strain>
    </source>
</reference>
<comment type="cofactor">
    <cofactor evidence="1">
        <name>Zn(2+)</name>
        <dbReference type="ChEBI" id="CHEBI:29105"/>
    </cofactor>
</comment>
<dbReference type="CDD" id="cd10001">
    <property type="entry name" value="HDAC_classII_APAH"/>
    <property type="match status" value="1"/>
</dbReference>
<reference evidence="7" key="1">
    <citation type="submission" date="2022-09" db="EMBL/GenBank/DDBJ databases">
        <title>Rhodovastum sp. nov. RN2-1 isolated from soil in Seongnam, South Korea.</title>
        <authorList>
            <person name="Le N.T."/>
        </authorList>
    </citation>
    <scope>NUCLEOTIDE SEQUENCE</scope>
    <source>
        <strain evidence="7">RN2-1</strain>
    </source>
</reference>
<dbReference type="InterPro" id="IPR037138">
    <property type="entry name" value="His_deacetylse_dom_sf"/>
</dbReference>
<feature type="domain" description="Histone deacetylase" evidence="6">
    <location>
        <begin position="29"/>
        <end position="335"/>
    </location>
</feature>
<gene>
    <name evidence="7" type="ORF">OL599_01770</name>
</gene>
<accession>A0AA42CEB3</accession>
<evidence type="ECO:0000313" key="8">
    <source>
        <dbReference type="Proteomes" id="UP001165679"/>
    </source>
</evidence>
<dbReference type="GO" id="GO:0004407">
    <property type="term" value="F:histone deacetylase activity"/>
    <property type="evidence" value="ECO:0007669"/>
    <property type="project" value="TreeGrafter"/>
</dbReference>
<proteinExistence type="inferred from homology"/>
<evidence type="ECO:0000256" key="1">
    <source>
        <dbReference type="ARBA" id="ARBA00001947"/>
    </source>
</evidence>
<keyword evidence="5" id="KW-0862">Zinc</keyword>
<evidence type="ECO:0000256" key="2">
    <source>
        <dbReference type="ARBA" id="ARBA00005947"/>
    </source>
</evidence>
<dbReference type="SUPFAM" id="SSF52768">
    <property type="entry name" value="Arginase/deacetylase"/>
    <property type="match status" value="1"/>
</dbReference>
<dbReference type="InterPro" id="IPR023696">
    <property type="entry name" value="Ureohydrolase_dom_sf"/>
</dbReference>
<dbReference type="GO" id="GO:0046872">
    <property type="term" value="F:metal ion binding"/>
    <property type="evidence" value="ECO:0007669"/>
    <property type="project" value="UniProtKB-KW"/>
</dbReference>
<evidence type="ECO:0000256" key="5">
    <source>
        <dbReference type="ARBA" id="ARBA00022833"/>
    </source>
</evidence>
<evidence type="ECO:0000256" key="4">
    <source>
        <dbReference type="ARBA" id="ARBA00022801"/>
    </source>
</evidence>
<comment type="caution">
    <text evidence="7">The sequence shown here is derived from an EMBL/GenBank/DDBJ whole genome shotgun (WGS) entry which is preliminary data.</text>
</comment>
<dbReference type="InterPro" id="IPR000286">
    <property type="entry name" value="HDACs"/>
</dbReference>
<keyword evidence="3" id="KW-0479">Metal-binding</keyword>
<dbReference type="PANTHER" id="PTHR10625:SF17">
    <property type="entry name" value="HISTONE DEACETYLASE 8"/>
    <property type="match status" value="1"/>
</dbReference>
<protein>
    <submittedName>
        <fullName evidence="7">Histone deacetylase family protein</fullName>
    </submittedName>
</protein>
<keyword evidence="4" id="KW-0378">Hydrolase</keyword>
<dbReference type="PANTHER" id="PTHR10625">
    <property type="entry name" value="HISTONE DEACETYLASE HDAC1-RELATED"/>
    <property type="match status" value="1"/>
</dbReference>
<organism evidence="7 8">
    <name type="scientific">Limobrevibacterium gyesilva</name>
    <dbReference type="NCBI Taxonomy" id="2991712"/>
    <lineage>
        <taxon>Bacteria</taxon>
        <taxon>Pseudomonadati</taxon>
        <taxon>Pseudomonadota</taxon>
        <taxon>Alphaproteobacteria</taxon>
        <taxon>Acetobacterales</taxon>
        <taxon>Acetobacteraceae</taxon>
        <taxon>Limobrevibacterium</taxon>
    </lineage>
</organism>
<dbReference type="Pfam" id="PF00850">
    <property type="entry name" value="Hist_deacetyl"/>
    <property type="match status" value="1"/>
</dbReference>
<dbReference type="RefSeq" id="WP_264711873.1">
    <property type="nucleotide sequence ID" value="NZ_JAPDNT010000001.1"/>
</dbReference>
<evidence type="ECO:0000313" key="7">
    <source>
        <dbReference type="EMBL" id="MCW3473296.1"/>
    </source>
</evidence>
<dbReference type="PRINTS" id="PR01270">
    <property type="entry name" value="HDASUPER"/>
</dbReference>